<name>A0A6A6XGV1_9PLEO</name>
<feature type="transmembrane region" description="Helical" evidence="1">
    <location>
        <begin position="121"/>
        <end position="140"/>
    </location>
</feature>
<evidence type="ECO:0000313" key="2">
    <source>
        <dbReference type="EMBL" id="KAF2795591.1"/>
    </source>
</evidence>
<keyword evidence="1" id="KW-1133">Transmembrane helix</keyword>
<sequence>MAAAVEVGVGEATDGASVVGKDVCVGNTLSVYVDNAVKRPVVGGDITFALAVEDMFDTLTWRKLKQRRRTSGQDSFGGLKLYWFLALLSSTGVEGLVKILLKSLRRRTVRGNAGKWSFIRLLFIVALIPGPGIILMANVVQKEVFFPIRTMDVSGGLGIYDPRIATLGLVWKPEISKLVQSMLRDRSISWPIDPTVSPWPFTVEHSDVDGFRLYDAPFYQVEFWDASPNLTFSKSKDCTLYGGFDASGDYSMIICLAQQSSEGLLAAGWKSCQLGYAPNGTCLMPGISEGTERSWSTYLQFYRRKATTTFSRSEFNI</sequence>
<keyword evidence="1" id="KW-0812">Transmembrane</keyword>
<dbReference type="Proteomes" id="UP000799757">
    <property type="component" value="Unassembled WGS sequence"/>
</dbReference>
<accession>A0A6A6XGV1</accession>
<gene>
    <name evidence="2" type="ORF">K505DRAFT_360050</name>
</gene>
<evidence type="ECO:0000313" key="3">
    <source>
        <dbReference type="Proteomes" id="UP000799757"/>
    </source>
</evidence>
<reference evidence="2" key="1">
    <citation type="journal article" date="2020" name="Stud. Mycol.">
        <title>101 Dothideomycetes genomes: a test case for predicting lifestyles and emergence of pathogens.</title>
        <authorList>
            <person name="Haridas S."/>
            <person name="Albert R."/>
            <person name="Binder M."/>
            <person name="Bloem J."/>
            <person name="Labutti K."/>
            <person name="Salamov A."/>
            <person name="Andreopoulos B."/>
            <person name="Baker S."/>
            <person name="Barry K."/>
            <person name="Bills G."/>
            <person name="Bluhm B."/>
            <person name="Cannon C."/>
            <person name="Castanera R."/>
            <person name="Culley D."/>
            <person name="Daum C."/>
            <person name="Ezra D."/>
            <person name="Gonzalez J."/>
            <person name="Henrissat B."/>
            <person name="Kuo A."/>
            <person name="Liang C."/>
            <person name="Lipzen A."/>
            <person name="Lutzoni F."/>
            <person name="Magnuson J."/>
            <person name="Mondo S."/>
            <person name="Nolan M."/>
            <person name="Ohm R."/>
            <person name="Pangilinan J."/>
            <person name="Park H.-J."/>
            <person name="Ramirez L."/>
            <person name="Alfaro M."/>
            <person name="Sun H."/>
            <person name="Tritt A."/>
            <person name="Yoshinaga Y."/>
            <person name="Zwiers L.-H."/>
            <person name="Turgeon B."/>
            <person name="Goodwin S."/>
            <person name="Spatafora J."/>
            <person name="Crous P."/>
            <person name="Grigoriev I."/>
        </authorList>
    </citation>
    <scope>NUCLEOTIDE SEQUENCE</scope>
    <source>
        <strain evidence="2">CBS 109.77</strain>
    </source>
</reference>
<dbReference type="AlphaFoldDB" id="A0A6A6XGV1"/>
<proteinExistence type="predicted"/>
<organism evidence="2 3">
    <name type="scientific">Melanomma pulvis-pyrius CBS 109.77</name>
    <dbReference type="NCBI Taxonomy" id="1314802"/>
    <lineage>
        <taxon>Eukaryota</taxon>
        <taxon>Fungi</taxon>
        <taxon>Dikarya</taxon>
        <taxon>Ascomycota</taxon>
        <taxon>Pezizomycotina</taxon>
        <taxon>Dothideomycetes</taxon>
        <taxon>Pleosporomycetidae</taxon>
        <taxon>Pleosporales</taxon>
        <taxon>Melanommataceae</taxon>
        <taxon>Melanomma</taxon>
    </lineage>
</organism>
<protein>
    <submittedName>
        <fullName evidence="2">Uncharacterized protein</fullName>
    </submittedName>
</protein>
<dbReference type="OrthoDB" id="5139479at2759"/>
<keyword evidence="1" id="KW-0472">Membrane</keyword>
<feature type="transmembrane region" description="Helical" evidence="1">
    <location>
        <begin position="81"/>
        <end position="101"/>
    </location>
</feature>
<dbReference type="EMBL" id="MU001854">
    <property type="protein sequence ID" value="KAF2795591.1"/>
    <property type="molecule type" value="Genomic_DNA"/>
</dbReference>
<keyword evidence="3" id="KW-1185">Reference proteome</keyword>
<evidence type="ECO:0000256" key="1">
    <source>
        <dbReference type="SAM" id="Phobius"/>
    </source>
</evidence>